<dbReference type="InterPro" id="IPR018212">
    <property type="entry name" value="Na/solute_symporter_CS"/>
</dbReference>
<dbReference type="EMBL" id="LZFO01000055">
    <property type="protein sequence ID" value="OFH99459.1"/>
    <property type="molecule type" value="Genomic_DNA"/>
</dbReference>
<dbReference type="GO" id="GO:0031402">
    <property type="term" value="F:sodium ion binding"/>
    <property type="evidence" value="ECO:0007669"/>
    <property type="project" value="UniProtKB-UniRule"/>
</dbReference>
<dbReference type="STRING" id="1121290.CLAOCE_22360"/>
<comment type="similarity">
    <text evidence="2 13">Belongs to the sodium:solute symporter (SSF) (TC 2.A.21) family.</text>
</comment>
<feature type="transmembrane region" description="Helical" evidence="14">
    <location>
        <begin position="193"/>
        <end position="216"/>
    </location>
</feature>
<evidence type="ECO:0000256" key="2">
    <source>
        <dbReference type="ARBA" id="ARBA00006434"/>
    </source>
</evidence>
<feature type="transmembrane region" description="Helical" evidence="14">
    <location>
        <begin position="276"/>
        <end position="302"/>
    </location>
</feature>
<feature type="transmembrane region" description="Helical" evidence="14">
    <location>
        <begin position="322"/>
        <end position="343"/>
    </location>
</feature>
<feature type="transmembrane region" description="Helical" evidence="14">
    <location>
        <begin position="236"/>
        <end position="255"/>
    </location>
</feature>
<dbReference type="InterPro" id="IPR011851">
    <property type="entry name" value="Na/Pro_symporter"/>
</dbReference>
<feature type="transmembrane region" description="Helical" evidence="14">
    <location>
        <begin position="430"/>
        <end position="449"/>
    </location>
</feature>
<evidence type="ECO:0000256" key="14">
    <source>
        <dbReference type="RuleBase" id="RU366012"/>
    </source>
</evidence>
<dbReference type="NCBIfam" id="TIGR00813">
    <property type="entry name" value="sss"/>
    <property type="match status" value="1"/>
</dbReference>
<feature type="transmembrane region" description="Helical" evidence="14">
    <location>
        <begin position="403"/>
        <end position="423"/>
    </location>
</feature>
<feature type="transmembrane region" description="Helical" evidence="14">
    <location>
        <begin position="67"/>
        <end position="89"/>
    </location>
</feature>
<feature type="transmembrane region" description="Helical" evidence="14">
    <location>
        <begin position="125"/>
        <end position="144"/>
    </location>
</feature>
<dbReference type="InterPro" id="IPR001734">
    <property type="entry name" value="Na/solute_symporter"/>
</dbReference>
<evidence type="ECO:0000313" key="15">
    <source>
        <dbReference type="EMBL" id="OFH99459.1"/>
    </source>
</evidence>
<dbReference type="GO" id="GO:0005298">
    <property type="term" value="F:proline:sodium symporter activity"/>
    <property type="evidence" value="ECO:0007669"/>
    <property type="project" value="UniProtKB-UniRule"/>
</dbReference>
<dbReference type="FunFam" id="1.20.1730.10:FF:000002">
    <property type="entry name" value="Sodium/proline symporter"/>
    <property type="match status" value="1"/>
</dbReference>
<name>A0A1E8EVC8_9CLOT</name>
<dbReference type="Proteomes" id="UP000175744">
    <property type="component" value="Unassembled WGS sequence"/>
</dbReference>
<accession>A0A1E8EVC8</accession>
<dbReference type="PANTHER" id="PTHR48086:SF3">
    <property type="entry name" value="SODIUM_PROLINE SYMPORTER"/>
    <property type="match status" value="1"/>
</dbReference>
<dbReference type="NCBIfam" id="TIGR02121">
    <property type="entry name" value="Na_Pro_sym"/>
    <property type="match status" value="1"/>
</dbReference>
<dbReference type="GO" id="GO:0005886">
    <property type="term" value="C:plasma membrane"/>
    <property type="evidence" value="ECO:0007669"/>
    <property type="project" value="UniProtKB-SubCell"/>
</dbReference>
<dbReference type="InterPro" id="IPR038377">
    <property type="entry name" value="Na/Glc_symporter_sf"/>
</dbReference>
<dbReference type="InterPro" id="IPR050277">
    <property type="entry name" value="Sodium:Solute_Symporter"/>
</dbReference>
<protein>
    <recommendedName>
        <fullName evidence="14">Sodium/proline symporter</fullName>
    </recommendedName>
    <alternativeName>
        <fullName evidence="14">Proline permease</fullName>
    </alternativeName>
</protein>
<keyword evidence="6 14" id="KW-0769">Symport</keyword>
<comment type="caution">
    <text evidence="15">The sequence shown here is derived from an EMBL/GenBank/DDBJ whole genome shotgun (WGS) entry which is preliminary data.</text>
</comment>
<dbReference type="AlphaFoldDB" id="A0A1E8EVC8"/>
<evidence type="ECO:0000256" key="9">
    <source>
        <dbReference type="ARBA" id="ARBA00023065"/>
    </source>
</evidence>
<dbReference type="PATRIC" id="fig|1121290.3.peg.2257"/>
<dbReference type="Gene3D" id="1.20.1730.10">
    <property type="entry name" value="Sodium/glucose cotransporter"/>
    <property type="match status" value="1"/>
</dbReference>
<keyword evidence="7 14" id="KW-1133">Transmembrane helix</keyword>
<sequence length="494" mass="54043">MIQVNSIIILMFALYLIFMLLIGVVFYFRTKNLSDYVLGGRQLGGWVTSMSAQASDMSGWLLMGLPGAAYLSGLSSAWIAFGLAIGTYLNWKVIAKRLRVYTEVAGDSLTIPDYFENRFKDNSKVLRIMSAVFIVIFFLFYTSSGFVAGAKLFSTVFGIPYSKALVIGSFVIVSYTFLGGFMAVCWTDFFQGIMMFIAVIMVPIIGIKTLGGWNATIGAISCTNPHLLNLFTNADGTSISLIGTISLLAWGLGYFGQPHILVRFMAIKSSKEIKKARIIAIVWVILSLTASVLIGMVGMMYLKTPLVGSDSEKVFMILIHKMFHPAVAGFLLSAALAAIMSTADSQLLVTASSITEDFYKVLFRKNASEKELVWISRLAVMIVAVIAYFLALDENSSVLQLVAYAWAGFGATFGPTIILSLFWNRITKNGALAGMISGGVTVIIWKALSGGIFELYEIVPGFIISIIAIVIVSLLDKEPNKEIQQEFETMISKL</sequence>
<dbReference type="PROSITE" id="PS00456">
    <property type="entry name" value="NA_SOLUT_SYMP_1"/>
    <property type="match status" value="1"/>
</dbReference>
<dbReference type="GO" id="GO:0015824">
    <property type="term" value="P:proline transport"/>
    <property type="evidence" value="ECO:0007669"/>
    <property type="project" value="UniProtKB-UniRule"/>
</dbReference>
<comment type="function">
    <text evidence="14">Catalyzes the sodium-dependent uptake of extracellular L-proline.</text>
</comment>
<keyword evidence="10 14" id="KW-0472">Membrane</keyword>
<keyword evidence="11 14" id="KW-0739">Sodium transport</keyword>
<dbReference type="CDD" id="cd11475">
    <property type="entry name" value="SLC5sbd_PutP"/>
    <property type="match status" value="1"/>
</dbReference>
<keyword evidence="4 14" id="KW-1003">Cell membrane</keyword>
<keyword evidence="8 14" id="KW-0915">Sodium</keyword>
<evidence type="ECO:0000256" key="13">
    <source>
        <dbReference type="RuleBase" id="RU362091"/>
    </source>
</evidence>
<feature type="transmembrane region" description="Helical" evidence="14">
    <location>
        <begin position="164"/>
        <end position="186"/>
    </location>
</feature>
<gene>
    <name evidence="15" type="primary">putP</name>
    <name evidence="15" type="ORF">CLOACE_22360</name>
</gene>
<keyword evidence="9 14" id="KW-0406">Ion transport</keyword>
<keyword evidence="16" id="KW-1185">Reference proteome</keyword>
<evidence type="ECO:0000256" key="6">
    <source>
        <dbReference type="ARBA" id="ARBA00022847"/>
    </source>
</evidence>
<feature type="transmembrane region" description="Helical" evidence="14">
    <location>
        <begin position="455"/>
        <end position="475"/>
    </location>
</feature>
<evidence type="ECO:0000256" key="12">
    <source>
        <dbReference type="ARBA" id="ARBA00033708"/>
    </source>
</evidence>
<evidence type="ECO:0000256" key="11">
    <source>
        <dbReference type="ARBA" id="ARBA00023201"/>
    </source>
</evidence>
<dbReference type="PROSITE" id="PS50283">
    <property type="entry name" value="NA_SOLUT_SYMP_3"/>
    <property type="match status" value="1"/>
</dbReference>
<feature type="transmembrane region" description="Helical" evidence="14">
    <location>
        <begin position="372"/>
        <end position="391"/>
    </location>
</feature>
<evidence type="ECO:0000256" key="4">
    <source>
        <dbReference type="ARBA" id="ARBA00022475"/>
    </source>
</evidence>
<reference evidence="15 16" key="1">
    <citation type="submission" date="2016-06" db="EMBL/GenBank/DDBJ databases">
        <title>Genome sequence of Clostridium acetireducens DSM 10703.</title>
        <authorList>
            <person name="Poehlein A."/>
            <person name="Fluechter S."/>
            <person name="Duerre P."/>
            <person name="Daniel R."/>
        </authorList>
    </citation>
    <scope>NUCLEOTIDE SEQUENCE [LARGE SCALE GENOMIC DNA]</scope>
    <source>
        <strain evidence="15 16">DSM 10703</strain>
    </source>
</reference>
<dbReference type="PANTHER" id="PTHR48086">
    <property type="entry name" value="SODIUM/PROLINE SYMPORTER-RELATED"/>
    <property type="match status" value="1"/>
</dbReference>
<keyword evidence="5 14" id="KW-0812">Transmembrane</keyword>
<keyword evidence="14" id="KW-0029">Amino-acid transport</keyword>
<organism evidence="15 16">
    <name type="scientific">Clostridium acetireducens DSM 10703</name>
    <dbReference type="NCBI Taxonomy" id="1121290"/>
    <lineage>
        <taxon>Bacteria</taxon>
        <taxon>Bacillati</taxon>
        <taxon>Bacillota</taxon>
        <taxon>Clostridia</taxon>
        <taxon>Eubacteriales</taxon>
        <taxon>Clostridiaceae</taxon>
        <taxon>Clostridium</taxon>
    </lineage>
</organism>
<evidence type="ECO:0000256" key="7">
    <source>
        <dbReference type="ARBA" id="ARBA00022989"/>
    </source>
</evidence>
<comment type="subcellular location">
    <subcellularLocation>
        <location evidence="1 14">Cell membrane</location>
        <topology evidence="1 14">Multi-pass membrane protein</topology>
    </subcellularLocation>
</comment>
<proteinExistence type="inferred from homology"/>
<comment type="catalytic activity">
    <reaction evidence="12">
        <text>L-proline(in) + Na(+)(in) = L-proline(out) + Na(+)(out)</text>
        <dbReference type="Rhea" id="RHEA:28967"/>
        <dbReference type="ChEBI" id="CHEBI:29101"/>
        <dbReference type="ChEBI" id="CHEBI:60039"/>
    </reaction>
</comment>
<dbReference type="Pfam" id="PF00474">
    <property type="entry name" value="SSF"/>
    <property type="match status" value="1"/>
</dbReference>
<evidence type="ECO:0000256" key="8">
    <source>
        <dbReference type="ARBA" id="ARBA00023053"/>
    </source>
</evidence>
<evidence type="ECO:0000256" key="1">
    <source>
        <dbReference type="ARBA" id="ARBA00004651"/>
    </source>
</evidence>
<evidence type="ECO:0000313" key="16">
    <source>
        <dbReference type="Proteomes" id="UP000175744"/>
    </source>
</evidence>
<keyword evidence="3 14" id="KW-0813">Transport</keyword>
<evidence type="ECO:0000256" key="3">
    <source>
        <dbReference type="ARBA" id="ARBA00022448"/>
    </source>
</evidence>
<feature type="transmembrane region" description="Helical" evidence="14">
    <location>
        <begin position="7"/>
        <end position="28"/>
    </location>
</feature>
<evidence type="ECO:0000256" key="10">
    <source>
        <dbReference type="ARBA" id="ARBA00023136"/>
    </source>
</evidence>
<evidence type="ECO:0000256" key="5">
    <source>
        <dbReference type="ARBA" id="ARBA00022692"/>
    </source>
</evidence>